<evidence type="ECO:0000313" key="1">
    <source>
        <dbReference type="EMBL" id="EHQ26615.1"/>
    </source>
</evidence>
<dbReference type="RefSeq" id="WP_008506727.1">
    <property type="nucleotide sequence ID" value="NZ_CM001403.1"/>
</dbReference>
<dbReference type="Proteomes" id="UP000002774">
    <property type="component" value="Chromosome"/>
</dbReference>
<sequence>MQHFKEFLTRIQTFDLRIIEDDIHMEWGTNEKKHVKVYDLSHQTQYYDSFSYRSELRVLKDMAFIDLMALDKERIKLQLEELAKVRERFKEFWRNYHDHHSEMTQVYERHFIFSVNLEYLFIVNGLQSTNAEIEVSSKFAEDLGESVKLREKFLRELIYSTETAIKPKRSEAEFKEWLDAEREKQKAATAETTNETIITPKSEAPGVPETVAVQAAPIEPELSEEQLATAKLVGYYPTFKEGAAGQLFDLLKTYFVPEEHSSLEKLLLNDEAPAHPLLFRGSATQLADAFKQLKEANLIVGCRMSDLERWIAPKFLYLSPQSQPRELPEDYLNGLMSTKGRPCKSPILKIEQKEDKFFILPAPSAKNSKKMRG</sequence>
<name>H1XZH1_9SPHI</name>
<dbReference type="EMBL" id="CM001403">
    <property type="protein sequence ID" value="EHQ26615.1"/>
    <property type="molecule type" value="Genomic_DNA"/>
</dbReference>
<protein>
    <submittedName>
        <fullName evidence="1">Uncharacterized protein</fullName>
    </submittedName>
</protein>
<reference evidence="1" key="1">
    <citation type="submission" date="2011-09" db="EMBL/GenBank/DDBJ databases">
        <title>The permanent draft genome of Mucilaginibacter paludis DSM 18603.</title>
        <authorList>
            <consortium name="US DOE Joint Genome Institute (JGI-PGF)"/>
            <person name="Lucas S."/>
            <person name="Han J."/>
            <person name="Lapidus A."/>
            <person name="Bruce D."/>
            <person name="Goodwin L."/>
            <person name="Pitluck S."/>
            <person name="Peters L."/>
            <person name="Kyrpides N."/>
            <person name="Mavromatis K."/>
            <person name="Ivanova N."/>
            <person name="Mikhailova N."/>
            <person name="Held B."/>
            <person name="Detter J.C."/>
            <person name="Tapia R."/>
            <person name="Han C."/>
            <person name="Land M."/>
            <person name="Hauser L."/>
            <person name="Markowitz V."/>
            <person name="Cheng J.-F."/>
            <person name="Hugenholtz P."/>
            <person name="Woyke T."/>
            <person name="Wu D."/>
            <person name="Tindall B."/>
            <person name="Brambilla E."/>
            <person name="Klenk H.-P."/>
            <person name="Eisen J.A."/>
        </authorList>
    </citation>
    <scope>NUCLEOTIDE SEQUENCE [LARGE SCALE GENOMIC DNA]</scope>
    <source>
        <strain evidence="1">DSM 18603</strain>
    </source>
</reference>
<gene>
    <name evidence="1" type="ORF">Mucpa_2500</name>
</gene>
<accession>H1XZH1</accession>
<proteinExistence type="predicted"/>
<dbReference type="STRING" id="714943.Mucpa_2500"/>
<dbReference type="HOGENOM" id="CLU_754024_0_0_10"/>
<organism evidence="1 2">
    <name type="scientific">Mucilaginibacter paludis DSM 18603</name>
    <dbReference type="NCBI Taxonomy" id="714943"/>
    <lineage>
        <taxon>Bacteria</taxon>
        <taxon>Pseudomonadati</taxon>
        <taxon>Bacteroidota</taxon>
        <taxon>Sphingobacteriia</taxon>
        <taxon>Sphingobacteriales</taxon>
        <taxon>Sphingobacteriaceae</taxon>
        <taxon>Mucilaginibacter</taxon>
    </lineage>
</organism>
<dbReference type="AlphaFoldDB" id="H1XZH1"/>
<dbReference type="eggNOG" id="ENOG5031938">
    <property type="taxonomic scope" value="Bacteria"/>
</dbReference>
<evidence type="ECO:0000313" key="2">
    <source>
        <dbReference type="Proteomes" id="UP000002774"/>
    </source>
</evidence>
<keyword evidence="2" id="KW-1185">Reference proteome</keyword>
<dbReference type="OrthoDB" id="651679at2"/>